<sequence length="81" mass="9431">MHINSLRPYSVAIEIALHPADNSPPLSQINRWRNFNGAWWFKLKKVLANGDHSRCNDCGILPTMNFPARRNLAIRQYWAQQ</sequence>
<dbReference type="RefSeq" id="WP_390324791.1">
    <property type="nucleotide sequence ID" value="NZ_JBHRTP010000038.1"/>
</dbReference>
<name>A0ABV7F168_9BURK</name>
<dbReference type="EMBL" id="JBHRTP010000038">
    <property type="protein sequence ID" value="MFC3108768.1"/>
    <property type="molecule type" value="Genomic_DNA"/>
</dbReference>
<evidence type="ECO:0000313" key="1">
    <source>
        <dbReference type="EMBL" id="MFC3108768.1"/>
    </source>
</evidence>
<organism evidence="1 2">
    <name type="scientific">Undibacterium arcticum</name>
    <dbReference type="NCBI Taxonomy" id="1762892"/>
    <lineage>
        <taxon>Bacteria</taxon>
        <taxon>Pseudomonadati</taxon>
        <taxon>Pseudomonadota</taxon>
        <taxon>Betaproteobacteria</taxon>
        <taxon>Burkholderiales</taxon>
        <taxon>Oxalobacteraceae</taxon>
        <taxon>Undibacterium</taxon>
    </lineage>
</organism>
<reference evidence="2" key="1">
    <citation type="journal article" date="2019" name="Int. J. Syst. Evol. Microbiol.">
        <title>The Global Catalogue of Microorganisms (GCM) 10K type strain sequencing project: providing services to taxonomists for standard genome sequencing and annotation.</title>
        <authorList>
            <consortium name="The Broad Institute Genomics Platform"/>
            <consortium name="The Broad Institute Genome Sequencing Center for Infectious Disease"/>
            <person name="Wu L."/>
            <person name="Ma J."/>
        </authorList>
    </citation>
    <scope>NUCLEOTIDE SEQUENCE [LARGE SCALE GENOMIC DNA]</scope>
    <source>
        <strain evidence="2">KCTC 42986</strain>
    </source>
</reference>
<protein>
    <submittedName>
        <fullName evidence="1">Uncharacterized protein</fullName>
    </submittedName>
</protein>
<evidence type="ECO:0000313" key="2">
    <source>
        <dbReference type="Proteomes" id="UP001595530"/>
    </source>
</evidence>
<comment type="caution">
    <text evidence="1">The sequence shown here is derived from an EMBL/GenBank/DDBJ whole genome shotgun (WGS) entry which is preliminary data.</text>
</comment>
<dbReference type="Proteomes" id="UP001595530">
    <property type="component" value="Unassembled WGS sequence"/>
</dbReference>
<keyword evidence="2" id="KW-1185">Reference proteome</keyword>
<gene>
    <name evidence="1" type="ORF">ACFOFO_12480</name>
</gene>
<proteinExistence type="predicted"/>
<accession>A0ABV7F168</accession>